<feature type="region of interest" description="Disordered" evidence="1">
    <location>
        <begin position="129"/>
        <end position="185"/>
    </location>
</feature>
<dbReference type="AlphaFoldDB" id="D3TSQ1"/>
<proteinExistence type="evidence at transcript level"/>
<evidence type="ECO:0000256" key="1">
    <source>
        <dbReference type="SAM" id="MobiDB-lite"/>
    </source>
</evidence>
<reference evidence="3" key="2">
    <citation type="submission" date="2010-01" db="EMBL/GenBank/DDBJ databases">
        <authorList>
            <consortium name="International Glossina Genome Initiative"/>
            <person name="da Silva J."/>
            <person name="Ribeiro J.M.C."/>
            <person name="Abbeele J.V."/>
            <person name="Attardo G."/>
            <person name="Hao Z."/>
            <person name="Haines L.R."/>
            <person name="Soares M.B."/>
            <person name="Berriman M."/>
            <person name="Aksoy S."/>
            <person name="Lehane M.J."/>
        </authorList>
    </citation>
    <scope>NUCLEOTIDE SEQUENCE</scope>
    <source>
        <tissue evidence="3">Salivary gland</tissue>
    </source>
</reference>
<organism evidence="3">
    <name type="scientific">Glossina morsitans morsitans</name>
    <name type="common">Savannah tsetse fly</name>
    <dbReference type="NCBI Taxonomy" id="37546"/>
    <lineage>
        <taxon>Eukaryota</taxon>
        <taxon>Metazoa</taxon>
        <taxon>Ecdysozoa</taxon>
        <taxon>Arthropoda</taxon>
        <taxon>Hexapoda</taxon>
        <taxon>Insecta</taxon>
        <taxon>Pterygota</taxon>
        <taxon>Neoptera</taxon>
        <taxon>Endopterygota</taxon>
        <taxon>Diptera</taxon>
        <taxon>Brachycera</taxon>
        <taxon>Muscomorpha</taxon>
        <taxon>Hippoboscoidea</taxon>
        <taxon>Glossinidae</taxon>
        <taxon>Glossina</taxon>
    </lineage>
</organism>
<feature type="signal peptide" evidence="2">
    <location>
        <begin position="1"/>
        <end position="18"/>
    </location>
</feature>
<evidence type="ECO:0000256" key="2">
    <source>
        <dbReference type="SAM" id="SignalP"/>
    </source>
</evidence>
<protein>
    <submittedName>
        <fullName evidence="3">Hypothetical secreted protein</fullName>
    </submittedName>
</protein>
<feature type="compositionally biased region" description="Basic residues" evidence="1">
    <location>
        <begin position="165"/>
        <end position="185"/>
    </location>
</feature>
<accession>D3TSQ1</accession>
<reference evidence="3" key="1">
    <citation type="journal article" date="2010" name="BMC Genomics">
        <title>An insight into the sialome of Glossina morsitans morsitans.</title>
        <authorList>
            <person name="Alves-Silva J."/>
            <person name="Ribeiro J.M."/>
            <person name="Van Den Abbeele J."/>
            <person name="Attardo G."/>
            <person name="Hao Z."/>
            <person name="Haines L.R."/>
            <person name="Soares M.B."/>
            <person name="Berriman M."/>
            <person name="Aksoy S."/>
            <person name="Lehane M.J."/>
        </authorList>
    </citation>
    <scope>NUCLEOTIDE SEQUENCE</scope>
    <source>
        <tissue evidence="3">Salivary gland</tissue>
    </source>
</reference>
<keyword evidence="2" id="KW-0732">Signal</keyword>
<sequence>MRLYLIFIFLNLVYLAQITSLPAVTPPETNDSVLTKIKAFLRFLFRPESGVRNRLLSQIERNPNTPVYVNYHDKDGKVYKLSLHTYTKTENSEDNANQLMYEFNNEGNEYPNRGHSGNLASINYEYEERKDHVNESDNEGDKNSTLKEENDNKNDENANKDEQQKKRRETRYKRKRRGWYRKRSE</sequence>
<evidence type="ECO:0000313" key="3">
    <source>
        <dbReference type="EMBL" id="ADD20729.1"/>
    </source>
</evidence>
<name>D3TSQ1_GLOMM</name>
<feature type="chain" id="PRO_5003050812" evidence="2">
    <location>
        <begin position="19"/>
        <end position="185"/>
    </location>
</feature>
<feature type="compositionally biased region" description="Basic and acidic residues" evidence="1">
    <location>
        <begin position="129"/>
        <end position="164"/>
    </location>
</feature>
<dbReference type="EMBL" id="EZ424453">
    <property type="protein sequence ID" value="ADD20729.1"/>
    <property type="molecule type" value="mRNA"/>
</dbReference>